<dbReference type="RefSeq" id="WP_035723547.1">
    <property type="nucleotide sequence ID" value="NZ_BAVS01000011.1"/>
</dbReference>
<keyword evidence="1" id="KW-1133">Transmembrane helix</keyword>
<name>W4VJL2_9BACI</name>
<gene>
    <name evidence="2" type="ORF">JCM21714_2428</name>
</gene>
<keyword evidence="3" id="KW-1185">Reference proteome</keyword>
<dbReference type="eggNOG" id="ENOG5032N39">
    <property type="taxonomic scope" value="Bacteria"/>
</dbReference>
<organism evidence="2 3">
    <name type="scientific">Gracilibacillus boraciitolerans JCM 21714</name>
    <dbReference type="NCBI Taxonomy" id="1298598"/>
    <lineage>
        <taxon>Bacteria</taxon>
        <taxon>Bacillati</taxon>
        <taxon>Bacillota</taxon>
        <taxon>Bacilli</taxon>
        <taxon>Bacillales</taxon>
        <taxon>Bacillaceae</taxon>
        <taxon>Gracilibacillus</taxon>
    </lineage>
</organism>
<feature type="transmembrane region" description="Helical" evidence="1">
    <location>
        <begin position="36"/>
        <end position="59"/>
    </location>
</feature>
<reference evidence="2 3" key="1">
    <citation type="journal article" date="2014" name="Genome Announc.">
        <title>Draft Genome Sequence of the Boron-Tolerant and Moderately Halotolerant Bacterium Gracilibacillus boraciitolerans JCM 21714T.</title>
        <authorList>
            <person name="Ahmed I."/>
            <person name="Oshima K."/>
            <person name="Suda W."/>
            <person name="Kitamura K."/>
            <person name="Iida T."/>
            <person name="Ohmori Y."/>
            <person name="Fujiwara T."/>
            <person name="Hattori M."/>
            <person name="Ohkuma M."/>
        </authorList>
    </citation>
    <scope>NUCLEOTIDE SEQUENCE [LARGE SCALE GENOMIC DNA]</scope>
    <source>
        <strain evidence="2 3">JCM 21714</strain>
    </source>
</reference>
<keyword evidence="1" id="KW-0472">Membrane</keyword>
<dbReference type="AlphaFoldDB" id="W4VJL2"/>
<evidence type="ECO:0000256" key="1">
    <source>
        <dbReference type="SAM" id="Phobius"/>
    </source>
</evidence>
<dbReference type="EMBL" id="BAVS01000011">
    <property type="protein sequence ID" value="GAE93351.1"/>
    <property type="molecule type" value="Genomic_DNA"/>
</dbReference>
<comment type="caution">
    <text evidence="2">The sequence shown here is derived from an EMBL/GenBank/DDBJ whole genome shotgun (WGS) entry which is preliminary data.</text>
</comment>
<proteinExistence type="predicted"/>
<keyword evidence="1" id="KW-0812">Transmembrane</keyword>
<evidence type="ECO:0000313" key="2">
    <source>
        <dbReference type="EMBL" id="GAE93351.1"/>
    </source>
</evidence>
<sequence>MEGFWILVILTASLIILLMHAGLLVAQIAFALITIYLIPAVFFLYLFIIQLLFGLWILYRVFKAAEFQTTLELEKTSRIAQYYTAESRSGIRKNFL</sequence>
<accession>W4VJL2</accession>
<dbReference type="OrthoDB" id="2974444at2"/>
<dbReference type="Proteomes" id="UP000019102">
    <property type="component" value="Unassembled WGS sequence"/>
</dbReference>
<protein>
    <submittedName>
        <fullName evidence="2">Uncharacterized protein</fullName>
    </submittedName>
</protein>
<evidence type="ECO:0000313" key="3">
    <source>
        <dbReference type="Proteomes" id="UP000019102"/>
    </source>
</evidence>